<gene>
    <name evidence="1" type="ORF">BS411_07040</name>
</gene>
<dbReference type="RefSeq" id="WP_075197974.1">
    <property type="nucleotide sequence ID" value="NZ_CP187984.1"/>
</dbReference>
<evidence type="ECO:0000313" key="1">
    <source>
        <dbReference type="EMBL" id="PUX23670.1"/>
    </source>
</evidence>
<comment type="caution">
    <text evidence="1">The sequence shown here is derived from an EMBL/GenBank/DDBJ whole genome shotgun (WGS) entry which is preliminary data.</text>
</comment>
<dbReference type="EMBL" id="MSAG01000012">
    <property type="protein sequence ID" value="PUX23670.1"/>
    <property type="molecule type" value="Genomic_DNA"/>
</dbReference>
<organism evidence="1">
    <name type="scientific">Cronobacter turicensis</name>
    <dbReference type="NCBI Taxonomy" id="413502"/>
    <lineage>
        <taxon>Bacteria</taxon>
        <taxon>Pseudomonadati</taxon>
        <taxon>Pseudomonadota</taxon>
        <taxon>Gammaproteobacteria</taxon>
        <taxon>Enterobacterales</taxon>
        <taxon>Enterobacteriaceae</taxon>
        <taxon>Cronobacter</taxon>
    </lineage>
</organism>
<sequence length="105" mass="11877">MAGIFYVNGIDTKLSYPGTGRLADNVLIISANAQPFGKHDLHCDLSNPTLSNCYYYQTSPQPEPVEANITITWRDEKFIELLWTENATRWEIEGEIPDAVTSENR</sequence>
<accession>A0A2T7B6Z8</accession>
<dbReference type="OrthoDB" id="6624779at2"/>
<proteinExistence type="predicted"/>
<name>A0A2T7B6Z8_9ENTR</name>
<protein>
    <submittedName>
        <fullName evidence="1">Uncharacterized protein</fullName>
    </submittedName>
</protein>
<dbReference type="AlphaFoldDB" id="A0A2T7B6Z8"/>
<reference evidence="1" key="1">
    <citation type="submission" date="2016-12" db="EMBL/GenBank/DDBJ databases">
        <title>Analysis of the Molecular Diversity Among Cronobacter Species Isolated from Filth Flies Using a Pan Genomic DNA Microarray.</title>
        <authorList>
            <person name="Pava-Ripoll M."/>
            <person name="Tall B."/>
            <person name="Farber J."/>
            <person name="Fanning S."/>
            <person name="Lehner A."/>
            <person name="Stephan R."/>
            <person name="Pagotto F."/>
            <person name="Iverson C."/>
            <person name="Ziobro G."/>
            <person name="Miller A."/>
            <person name="Pearson R."/>
            <person name="Yan Q."/>
            <person name="Kim M."/>
            <person name="Jeong S."/>
            <person name="Park J."/>
            <person name="Jun S."/>
            <person name="Choi H."/>
            <person name="Chung T."/>
            <person name="Yoo Y."/>
            <person name="Park E."/>
            <person name="Hwang S."/>
            <person name="Lee B."/>
            <person name="Sathyamoorthy V."/>
            <person name="Carter L."/>
            <person name="Mammel M."/>
            <person name="Jackson S."/>
            <person name="Kothary M."/>
            <person name="Patel I."/>
            <person name="Grim C."/>
            <person name="Gopinath G."/>
            <person name="Gangiredla J."/>
            <person name="Chase H."/>
        </authorList>
    </citation>
    <scope>NUCLEOTIDE SEQUENCE [LARGE SCALE GENOMIC DNA]</scope>
    <source>
        <strain evidence="1">MOD1-Sh41s</strain>
    </source>
</reference>